<feature type="region of interest" description="Disordered" evidence="1">
    <location>
        <begin position="102"/>
        <end position="156"/>
    </location>
</feature>
<evidence type="ECO:0000256" key="1">
    <source>
        <dbReference type="SAM" id="MobiDB-lite"/>
    </source>
</evidence>
<dbReference type="VEuPathDB" id="FungiDB:ASPFODRAFT_49991"/>
<gene>
    <name evidence="2" type="ORF">ASPFODRAFT_49991</name>
</gene>
<dbReference type="AlphaFoldDB" id="A0A1M3T985"/>
<proteinExistence type="predicted"/>
<dbReference type="EMBL" id="KV878246">
    <property type="protein sequence ID" value="OJZ83317.1"/>
    <property type="molecule type" value="Genomic_DNA"/>
</dbReference>
<name>A0A1M3T985_ASPLC</name>
<organism evidence="2 3">
    <name type="scientific">Aspergillus luchuensis (strain CBS 106.47)</name>
    <dbReference type="NCBI Taxonomy" id="1137211"/>
    <lineage>
        <taxon>Eukaryota</taxon>
        <taxon>Fungi</taxon>
        <taxon>Dikarya</taxon>
        <taxon>Ascomycota</taxon>
        <taxon>Pezizomycotina</taxon>
        <taxon>Eurotiomycetes</taxon>
        <taxon>Eurotiomycetidae</taxon>
        <taxon>Eurotiales</taxon>
        <taxon>Aspergillaceae</taxon>
        <taxon>Aspergillus</taxon>
        <taxon>Aspergillus subgen. Circumdati</taxon>
    </lineage>
</organism>
<feature type="compositionally biased region" description="Pro residues" evidence="1">
    <location>
        <begin position="135"/>
        <end position="145"/>
    </location>
</feature>
<feature type="region of interest" description="Disordered" evidence="1">
    <location>
        <begin position="1"/>
        <end position="22"/>
    </location>
</feature>
<protein>
    <submittedName>
        <fullName evidence="2">Uncharacterized protein</fullName>
    </submittedName>
</protein>
<accession>A0A1M3T985</accession>
<evidence type="ECO:0000313" key="3">
    <source>
        <dbReference type="Proteomes" id="UP000184063"/>
    </source>
</evidence>
<evidence type="ECO:0000313" key="2">
    <source>
        <dbReference type="EMBL" id="OJZ83317.1"/>
    </source>
</evidence>
<feature type="compositionally biased region" description="Basic and acidic residues" evidence="1">
    <location>
        <begin position="8"/>
        <end position="22"/>
    </location>
</feature>
<reference evidence="3" key="1">
    <citation type="journal article" date="2017" name="Genome Biol.">
        <title>Comparative genomics reveals high biological diversity and specific adaptations in the industrially and medically important fungal genus Aspergillus.</title>
        <authorList>
            <person name="de Vries R.P."/>
            <person name="Riley R."/>
            <person name="Wiebenga A."/>
            <person name="Aguilar-Osorio G."/>
            <person name="Amillis S."/>
            <person name="Uchima C.A."/>
            <person name="Anderluh G."/>
            <person name="Asadollahi M."/>
            <person name="Askin M."/>
            <person name="Barry K."/>
            <person name="Battaglia E."/>
            <person name="Bayram O."/>
            <person name="Benocci T."/>
            <person name="Braus-Stromeyer S.A."/>
            <person name="Caldana C."/>
            <person name="Canovas D."/>
            <person name="Cerqueira G.C."/>
            <person name="Chen F."/>
            <person name="Chen W."/>
            <person name="Choi C."/>
            <person name="Clum A."/>
            <person name="Dos Santos R.A."/>
            <person name="Damasio A.R."/>
            <person name="Diallinas G."/>
            <person name="Emri T."/>
            <person name="Fekete E."/>
            <person name="Flipphi M."/>
            <person name="Freyberg S."/>
            <person name="Gallo A."/>
            <person name="Gournas C."/>
            <person name="Habgood R."/>
            <person name="Hainaut M."/>
            <person name="Harispe M.L."/>
            <person name="Henrissat B."/>
            <person name="Hilden K.S."/>
            <person name="Hope R."/>
            <person name="Hossain A."/>
            <person name="Karabika E."/>
            <person name="Karaffa L."/>
            <person name="Karanyi Z."/>
            <person name="Krasevec N."/>
            <person name="Kuo A."/>
            <person name="Kusch H."/>
            <person name="LaButti K."/>
            <person name="Lagendijk E.L."/>
            <person name="Lapidus A."/>
            <person name="Levasseur A."/>
            <person name="Lindquist E."/>
            <person name="Lipzen A."/>
            <person name="Logrieco A.F."/>
            <person name="MacCabe A."/>
            <person name="Maekelae M.R."/>
            <person name="Malavazi I."/>
            <person name="Melin P."/>
            <person name="Meyer V."/>
            <person name="Mielnichuk N."/>
            <person name="Miskei M."/>
            <person name="Molnar A.P."/>
            <person name="Mule G."/>
            <person name="Ngan C.Y."/>
            <person name="Orejas M."/>
            <person name="Orosz E."/>
            <person name="Ouedraogo J.P."/>
            <person name="Overkamp K.M."/>
            <person name="Park H.-S."/>
            <person name="Perrone G."/>
            <person name="Piumi F."/>
            <person name="Punt P.J."/>
            <person name="Ram A.F."/>
            <person name="Ramon A."/>
            <person name="Rauscher S."/>
            <person name="Record E."/>
            <person name="Riano-Pachon D.M."/>
            <person name="Robert V."/>
            <person name="Roehrig J."/>
            <person name="Ruller R."/>
            <person name="Salamov A."/>
            <person name="Salih N.S."/>
            <person name="Samson R.A."/>
            <person name="Sandor E."/>
            <person name="Sanguinetti M."/>
            <person name="Schuetze T."/>
            <person name="Sepcic K."/>
            <person name="Shelest E."/>
            <person name="Sherlock G."/>
            <person name="Sophianopoulou V."/>
            <person name="Squina F.M."/>
            <person name="Sun H."/>
            <person name="Susca A."/>
            <person name="Todd R.B."/>
            <person name="Tsang A."/>
            <person name="Unkles S.E."/>
            <person name="van de Wiele N."/>
            <person name="van Rossen-Uffink D."/>
            <person name="Oliveira J.V."/>
            <person name="Vesth T.C."/>
            <person name="Visser J."/>
            <person name="Yu J.-H."/>
            <person name="Zhou M."/>
            <person name="Andersen M.R."/>
            <person name="Archer D.B."/>
            <person name="Baker S.E."/>
            <person name="Benoit I."/>
            <person name="Brakhage A.A."/>
            <person name="Braus G.H."/>
            <person name="Fischer R."/>
            <person name="Frisvad J.C."/>
            <person name="Goldman G.H."/>
            <person name="Houbraken J."/>
            <person name="Oakley B."/>
            <person name="Pocsi I."/>
            <person name="Scazzocchio C."/>
            <person name="Seiboth B."/>
            <person name="vanKuyk P.A."/>
            <person name="Wortman J."/>
            <person name="Dyer P.S."/>
            <person name="Grigoriev I.V."/>
        </authorList>
    </citation>
    <scope>NUCLEOTIDE SEQUENCE [LARGE SCALE GENOMIC DNA]</scope>
    <source>
        <strain evidence="3">CBS 106.47</strain>
    </source>
</reference>
<sequence>MTLGGPTEPHKARPDRMRRDEKKRWASRLGTLRRPISFLGLDREMDEWMELVDGLSLIALSVTRIFYCCLQYVFKVCPLDGRGGIIEDSHDVQVSGIGSVSVRRSTDQAGQKNDRRDSFGFSASLPRERLSVCLPPVPPVPPPPVTKRRKPTGEGQ</sequence>
<dbReference type="Proteomes" id="UP000184063">
    <property type="component" value="Unassembled WGS sequence"/>
</dbReference>